<dbReference type="CDD" id="cd18018">
    <property type="entry name" value="DEXHc_RecQ4-like"/>
    <property type="match status" value="1"/>
</dbReference>
<dbReference type="InterPro" id="IPR001650">
    <property type="entry name" value="Helicase_C-like"/>
</dbReference>
<dbReference type="GO" id="GO:0043590">
    <property type="term" value="C:bacterial nucleoid"/>
    <property type="evidence" value="ECO:0007669"/>
    <property type="project" value="TreeGrafter"/>
</dbReference>
<dbReference type="Pfam" id="PF16124">
    <property type="entry name" value="RecQ_Zn_bind"/>
    <property type="match status" value="1"/>
</dbReference>
<accession>A0A7R6PFK6</accession>
<evidence type="ECO:0000256" key="12">
    <source>
        <dbReference type="ARBA" id="ARBA00044550"/>
    </source>
</evidence>
<dbReference type="PANTHER" id="PTHR13710">
    <property type="entry name" value="DNA HELICASE RECQ FAMILY MEMBER"/>
    <property type="match status" value="1"/>
</dbReference>
<dbReference type="KEGG" id="njp:NEJAP_1290"/>
<feature type="domain" description="Helicase ATP-binding" evidence="13">
    <location>
        <begin position="58"/>
        <end position="226"/>
    </location>
</feature>
<dbReference type="GO" id="GO:0009378">
    <property type="term" value="F:four-way junction helicase activity"/>
    <property type="evidence" value="ECO:0007669"/>
    <property type="project" value="TreeGrafter"/>
</dbReference>
<sequence length="688" mass="77472">MTIFSGHKHIGLNVSALHFFVTLPPSKFWVSEMHSDLHASLKEVFGFDQFRSGQEQTIRQLLKGSSSLAIFPTGSGKSLCYQLTAIHLPHLTLVVSPLLALMNDQLSFLKQQGIAAASIDSTLTAEQSRDVMSDVRSGKIKILMVSVERFKNERFRSFIQSVSVSMLVIDEAHCISEWGHNFRPDYLKLPAYREELKIPLVLLLTATATRKVKKDMAKKFAIHESDIVQTGFYRPNLDLSVIPVSAEHKDEMLNHVVSQQQGAGIVYVTLQHSAEQVAEFLRSKQVNAMAYHAGLPSDLRQQIQSDFMQGEIQVVVATIAFGMGIDKSDIRFVIHYDLPKSIENYSQEIGRAGRDGYQSRCITLANLDGLNTVENFVYGDTPELSGIDYVINSIRSECQNSQWELQVLGLSNDSNIRQLPLKTLLVQLELLGVLRPLYAYFAEFKIKLLKSEDDILALFSGERRNFVAAIFANTTFKKVWGNPNFEALFESYQCERSRVVVALEYLQEQGCIALETKRITEVFAVNTSVLSEPDLAMTLYNYFIEKEQKEIARIATLVRFFELPSCLSHHLALYFDDANSPENCGHCSVCKGQIAKLAYSSAVQWPEDMQISLIINSIEQHLTEKTSGLSLLERSIALSQENTSRFLAGISVPIFNRYKTRKLQGFGVCVHMRYEDVRSKVQALCSLS</sequence>
<dbReference type="Proteomes" id="UP000595332">
    <property type="component" value="Chromosome"/>
</dbReference>
<evidence type="ECO:0000313" key="16">
    <source>
        <dbReference type="Proteomes" id="UP000595332"/>
    </source>
</evidence>
<evidence type="ECO:0000256" key="7">
    <source>
        <dbReference type="ARBA" id="ARBA00023125"/>
    </source>
</evidence>
<evidence type="ECO:0000256" key="4">
    <source>
        <dbReference type="ARBA" id="ARBA00022801"/>
    </source>
</evidence>
<dbReference type="PROSITE" id="PS00690">
    <property type="entry name" value="DEAH_ATP_HELICASE"/>
    <property type="match status" value="1"/>
</dbReference>
<dbReference type="GO" id="GO:0006310">
    <property type="term" value="P:DNA recombination"/>
    <property type="evidence" value="ECO:0007669"/>
    <property type="project" value="InterPro"/>
</dbReference>
<dbReference type="CDD" id="cd18794">
    <property type="entry name" value="SF2_C_RecQ"/>
    <property type="match status" value="1"/>
</dbReference>
<dbReference type="PROSITE" id="PS51192">
    <property type="entry name" value="HELICASE_ATP_BIND_1"/>
    <property type="match status" value="1"/>
</dbReference>
<evidence type="ECO:0000259" key="14">
    <source>
        <dbReference type="PROSITE" id="PS51194"/>
    </source>
</evidence>
<evidence type="ECO:0000313" key="15">
    <source>
        <dbReference type="EMBL" id="BBB29242.1"/>
    </source>
</evidence>
<protein>
    <recommendedName>
        <fullName evidence="11">ATP-dependent DNA helicase RecQ</fullName>
        <ecNumber evidence="10">5.6.2.4</ecNumber>
    </recommendedName>
    <alternativeName>
        <fullName evidence="12">DNA 3'-5' helicase RecQ</fullName>
    </alternativeName>
</protein>
<dbReference type="GO" id="GO:0006281">
    <property type="term" value="P:DNA repair"/>
    <property type="evidence" value="ECO:0007669"/>
    <property type="project" value="TreeGrafter"/>
</dbReference>
<evidence type="ECO:0000256" key="11">
    <source>
        <dbReference type="ARBA" id="ARBA00044535"/>
    </source>
</evidence>
<dbReference type="InterPro" id="IPR014001">
    <property type="entry name" value="Helicase_ATP-bd"/>
</dbReference>
<dbReference type="PANTHER" id="PTHR13710:SF105">
    <property type="entry name" value="ATP-DEPENDENT DNA HELICASE Q1"/>
    <property type="match status" value="1"/>
</dbReference>
<dbReference type="SMART" id="SM00487">
    <property type="entry name" value="DEXDc"/>
    <property type="match status" value="1"/>
</dbReference>
<dbReference type="Gene3D" id="1.10.10.10">
    <property type="entry name" value="Winged helix-like DNA-binding domain superfamily/Winged helix DNA-binding domain"/>
    <property type="match status" value="1"/>
</dbReference>
<dbReference type="InterPro" id="IPR036388">
    <property type="entry name" value="WH-like_DNA-bd_sf"/>
</dbReference>
<dbReference type="EMBL" id="AP014546">
    <property type="protein sequence ID" value="BBB29242.1"/>
    <property type="molecule type" value="Genomic_DNA"/>
</dbReference>
<dbReference type="GO" id="GO:0016787">
    <property type="term" value="F:hydrolase activity"/>
    <property type="evidence" value="ECO:0007669"/>
    <property type="project" value="UniProtKB-KW"/>
</dbReference>
<dbReference type="GO" id="GO:0005737">
    <property type="term" value="C:cytoplasm"/>
    <property type="evidence" value="ECO:0007669"/>
    <property type="project" value="TreeGrafter"/>
</dbReference>
<dbReference type="InterPro" id="IPR004589">
    <property type="entry name" value="DNA_helicase_ATP-dep_RecQ"/>
</dbReference>
<dbReference type="FunFam" id="3.40.50.300:FF:001389">
    <property type="entry name" value="ATP-dependent DNA helicase RecQ"/>
    <property type="match status" value="1"/>
</dbReference>
<dbReference type="InterPro" id="IPR002464">
    <property type="entry name" value="DNA/RNA_helicase_DEAH_CS"/>
</dbReference>
<dbReference type="InterPro" id="IPR032284">
    <property type="entry name" value="RecQ_Zn-bd"/>
</dbReference>
<organism evidence="15 16">
    <name type="scientific">Neptunomonas japonica JAMM 1380</name>
    <dbReference type="NCBI Taxonomy" id="1441457"/>
    <lineage>
        <taxon>Bacteria</taxon>
        <taxon>Pseudomonadati</taxon>
        <taxon>Pseudomonadota</taxon>
        <taxon>Gammaproteobacteria</taxon>
        <taxon>Oceanospirillales</taxon>
        <taxon>Oceanospirillaceae</taxon>
        <taxon>Neptunomonas</taxon>
    </lineage>
</organism>
<dbReference type="Pfam" id="PF00270">
    <property type="entry name" value="DEAD"/>
    <property type="match status" value="1"/>
</dbReference>
<dbReference type="GO" id="GO:0046872">
    <property type="term" value="F:metal ion binding"/>
    <property type="evidence" value="ECO:0007669"/>
    <property type="project" value="UniProtKB-KW"/>
</dbReference>
<keyword evidence="7" id="KW-0238">DNA-binding</keyword>
<keyword evidence="5 15" id="KW-0347">Helicase</keyword>
<evidence type="ECO:0000256" key="3">
    <source>
        <dbReference type="ARBA" id="ARBA00022741"/>
    </source>
</evidence>
<name>A0A7R6PFK6_9GAMM</name>
<keyword evidence="6" id="KW-0067">ATP-binding</keyword>
<dbReference type="PROSITE" id="PS51194">
    <property type="entry name" value="HELICASE_CTER"/>
    <property type="match status" value="1"/>
</dbReference>
<evidence type="ECO:0000256" key="1">
    <source>
        <dbReference type="ARBA" id="ARBA00005446"/>
    </source>
</evidence>
<keyword evidence="2" id="KW-0479">Metal-binding</keyword>
<evidence type="ECO:0000256" key="2">
    <source>
        <dbReference type="ARBA" id="ARBA00022723"/>
    </source>
</evidence>
<dbReference type="GO" id="GO:0043138">
    <property type="term" value="F:3'-5' DNA helicase activity"/>
    <property type="evidence" value="ECO:0007669"/>
    <property type="project" value="UniProtKB-EC"/>
</dbReference>
<dbReference type="NCBIfam" id="TIGR00614">
    <property type="entry name" value="recQ_fam"/>
    <property type="match status" value="1"/>
</dbReference>
<dbReference type="GO" id="GO:0005524">
    <property type="term" value="F:ATP binding"/>
    <property type="evidence" value="ECO:0007669"/>
    <property type="project" value="UniProtKB-KW"/>
</dbReference>
<dbReference type="Gene3D" id="3.40.50.300">
    <property type="entry name" value="P-loop containing nucleotide triphosphate hydrolases"/>
    <property type="match status" value="2"/>
</dbReference>
<dbReference type="GO" id="GO:0003677">
    <property type="term" value="F:DNA binding"/>
    <property type="evidence" value="ECO:0007669"/>
    <property type="project" value="UniProtKB-KW"/>
</dbReference>
<evidence type="ECO:0000256" key="8">
    <source>
        <dbReference type="ARBA" id="ARBA00023235"/>
    </source>
</evidence>
<comment type="catalytic activity">
    <reaction evidence="9">
        <text>Couples ATP hydrolysis with the unwinding of duplex DNA by translocating in the 3'-5' direction.</text>
        <dbReference type="EC" id="5.6.2.4"/>
    </reaction>
</comment>
<evidence type="ECO:0000256" key="6">
    <source>
        <dbReference type="ARBA" id="ARBA00022840"/>
    </source>
</evidence>
<comment type="similarity">
    <text evidence="1">Belongs to the helicase family. RecQ subfamily.</text>
</comment>
<dbReference type="InterPro" id="IPR011545">
    <property type="entry name" value="DEAD/DEAH_box_helicase_dom"/>
</dbReference>
<reference evidence="15 16" key="1">
    <citation type="journal article" date="2008" name="Int. J. Syst. Evol. Microbiol.">
        <title>Neptunomonas japonica sp. nov., an Osedax japonicus symbiont-like bacterium isolated from sediment adjacent to sperm whale carcasses off Kagoshima, Japan.</title>
        <authorList>
            <person name="Miyazaki M."/>
            <person name="Nogi Y."/>
            <person name="Fujiwara Y."/>
            <person name="Kawato M."/>
            <person name="Kubokawa K."/>
            <person name="Horikoshi K."/>
        </authorList>
    </citation>
    <scope>NUCLEOTIDE SEQUENCE [LARGE SCALE GENOMIC DNA]</scope>
    <source>
        <strain evidence="15 16">JAMM 1380</strain>
    </source>
</reference>
<dbReference type="RefSeq" id="WP_329610940.1">
    <property type="nucleotide sequence ID" value="NZ_AP014546.1"/>
</dbReference>
<dbReference type="InterPro" id="IPR027417">
    <property type="entry name" value="P-loop_NTPase"/>
</dbReference>
<keyword evidence="8" id="KW-0413">Isomerase</keyword>
<evidence type="ECO:0000259" key="13">
    <source>
        <dbReference type="PROSITE" id="PS51192"/>
    </source>
</evidence>
<proteinExistence type="inferred from homology"/>
<dbReference type="EC" id="5.6.2.4" evidence="10"/>
<evidence type="ECO:0000256" key="10">
    <source>
        <dbReference type="ARBA" id="ARBA00034808"/>
    </source>
</evidence>
<evidence type="ECO:0000256" key="9">
    <source>
        <dbReference type="ARBA" id="ARBA00034617"/>
    </source>
</evidence>
<dbReference type="SMART" id="SM00490">
    <property type="entry name" value="HELICc"/>
    <property type="match status" value="1"/>
</dbReference>
<keyword evidence="4 15" id="KW-0378">Hydrolase</keyword>
<keyword evidence="16" id="KW-1185">Reference proteome</keyword>
<dbReference type="SUPFAM" id="SSF52540">
    <property type="entry name" value="P-loop containing nucleoside triphosphate hydrolases"/>
    <property type="match status" value="1"/>
</dbReference>
<evidence type="ECO:0000256" key="5">
    <source>
        <dbReference type="ARBA" id="ARBA00022806"/>
    </source>
</evidence>
<dbReference type="GO" id="GO:0030894">
    <property type="term" value="C:replisome"/>
    <property type="evidence" value="ECO:0007669"/>
    <property type="project" value="TreeGrafter"/>
</dbReference>
<feature type="domain" description="Helicase C-terminal" evidence="14">
    <location>
        <begin position="248"/>
        <end position="395"/>
    </location>
</feature>
<dbReference type="AlphaFoldDB" id="A0A7R6PFK6"/>
<dbReference type="Pfam" id="PF00271">
    <property type="entry name" value="Helicase_C"/>
    <property type="match status" value="1"/>
</dbReference>
<keyword evidence="3" id="KW-0547">Nucleotide-binding</keyword>
<gene>
    <name evidence="15" type="ORF">NEJAP_1290</name>
</gene>